<reference evidence="1" key="1">
    <citation type="submission" date="2020-04" db="EMBL/GenBank/DDBJ databases">
        <title>Genome Assembly and Annotation of Botryosphaeria dothidea sdau 11-99, a Latent Pathogen of Apple Fruit Ring Rot in China.</title>
        <authorList>
            <person name="Yu C."/>
            <person name="Diao Y."/>
            <person name="Lu Q."/>
            <person name="Zhao J."/>
            <person name="Cui S."/>
            <person name="Peng C."/>
            <person name="He B."/>
            <person name="Liu H."/>
        </authorList>
    </citation>
    <scope>NUCLEOTIDE SEQUENCE [LARGE SCALE GENOMIC DNA]</scope>
    <source>
        <strain evidence="1">Sdau11-99</strain>
    </source>
</reference>
<accession>A0A8H4J446</accession>
<comment type="caution">
    <text evidence="1">The sequence shown here is derived from an EMBL/GenBank/DDBJ whole genome shotgun (WGS) entry which is preliminary data.</text>
</comment>
<dbReference type="EMBL" id="WWBZ02000015">
    <property type="protein sequence ID" value="KAF4310458.1"/>
    <property type="molecule type" value="Genomic_DNA"/>
</dbReference>
<evidence type="ECO:0000313" key="2">
    <source>
        <dbReference type="Proteomes" id="UP000572817"/>
    </source>
</evidence>
<keyword evidence="2" id="KW-1185">Reference proteome</keyword>
<dbReference type="OrthoDB" id="3933142at2759"/>
<protein>
    <submittedName>
        <fullName evidence="1">Zinc finger CCHC-type protein</fullName>
    </submittedName>
</protein>
<proteinExistence type="predicted"/>
<organism evidence="1 2">
    <name type="scientific">Botryosphaeria dothidea</name>
    <dbReference type="NCBI Taxonomy" id="55169"/>
    <lineage>
        <taxon>Eukaryota</taxon>
        <taxon>Fungi</taxon>
        <taxon>Dikarya</taxon>
        <taxon>Ascomycota</taxon>
        <taxon>Pezizomycotina</taxon>
        <taxon>Dothideomycetes</taxon>
        <taxon>Dothideomycetes incertae sedis</taxon>
        <taxon>Botryosphaeriales</taxon>
        <taxon>Botryosphaeriaceae</taxon>
        <taxon>Botryosphaeria</taxon>
    </lineage>
</organism>
<name>A0A8H4J446_9PEZI</name>
<gene>
    <name evidence="1" type="ORF">GTA08_BOTSDO13981</name>
</gene>
<dbReference type="Proteomes" id="UP000572817">
    <property type="component" value="Unassembled WGS sequence"/>
</dbReference>
<sequence>MAVADALRPGDNPLSLYEHAVQLRTQAKQLLNDAGDHRRSFRYPTIAPLIESAVELCDKALGQPTPAELKAAVSLVLQTANDIKKDTSAIKRTTNTINTAVPLFQQNTQQSPMTWARVAALRTTAQAQAQPNLAPSPTEKCRELMVSHLRSQTPIHLKERVNRALKSQTDPEMNKIQVIAAKQLRSGDIAVYTRNQQEKEILQESAHGWVETFGGSARIVT</sequence>
<evidence type="ECO:0000313" key="1">
    <source>
        <dbReference type="EMBL" id="KAF4310458.1"/>
    </source>
</evidence>
<dbReference type="AlphaFoldDB" id="A0A8H4J446"/>